<comment type="caution">
    <text evidence="1">The sequence shown here is derived from an EMBL/GenBank/DDBJ whole genome shotgun (WGS) entry which is preliminary data.</text>
</comment>
<name>X0YZJ3_9ZZZZ</name>
<evidence type="ECO:0008006" key="2">
    <source>
        <dbReference type="Google" id="ProtNLM"/>
    </source>
</evidence>
<protein>
    <recommendedName>
        <fullName evidence="2">Right handed beta helix domain-containing protein</fullName>
    </recommendedName>
</protein>
<organism evidence="1">
    <name type="scientific">marine sediment metagenome</name>
    <dbReference type="NCBI Taxonomy" id="412755"/>
    <lineage>
        <taxon>unclassified sequences</taxon>
        <taxon>metagenomes</taxon>
        <taxon>ecological metagenomes</taxon>
    </lineage>
</organism>
<dbReference type="AlphaFoldDB" id="X0YZJ3"/>
<accession>X0YZJ3</accession>
<proteinExistence type="predicted"/>
<reference evidence="1" key="1">
    <citation type="journal article" date="2014" name="Front. Microbiol.">
        <title>High frequency of phylogenetically diverse reductive dehalogenase-homologous genes in deep subseafloor sedimentary metagenomes.</title>
        <authorList>
            <person name="Kawai M."/>
            <person name="Futagami T."/>
            <person name="Toyoda A."/>
            <person name="Takaki Y."/>
            <person name="Nishi S."/>
            <person name="Hori S."/>
            <person name="Arai W."/>
            <person name="Tsubouchi T."/>
            <person name="Morono Y."/>
            <person name="Uchiyama I."/>
            <person name="Ito T."/>
            <person name="Fujiyama A."/>
            <person name="Inagaki F."/>
            <person name="Takami H."/>
        </authorList>
    </citation>
    <scope>NUCLEOTIDE SEQUENCE</scope>
    <source>
        <strain evidence="1">Expedition CK06-06</strain>
    </source>
</reference>
<sequence length="148" mass="16078">MKKIFTTIIFIVFCIFSAYGQLHGTGTFSEPYYGTLDANETISDTAYIGGNIFNAGYILTISPGTIIAFKNSGYYFEISGSGTMIAEGTSSQNILFTADYDHDSIYGETGEYTGNIVLNNSSNSSFDYCEFENCDGAYGSAIDIFGAW</sequence>
<gene>
    <name evidence="1" type="ORF">S01H4_10140</name>
</gene>
<evidence type="ECO:0000313" key="1">
    <source>
        <dbReference type="EMBL" id="GAG61985.1"/>
    </source>
</evidence>
<dbReference type="EMBL" id="BART01003819">
    <property type="protein sequence ID" value="GAG61985.1"/>
    <property type="molecule type" value="Genomic_DNA"/>
</dbReference>